<evidence type="ECO:0000256" key="11">
    <source>
        <dbReference type="ARBA" id="ARBA00023306"/>
    </source>
</evidence>
<reference evidence="15" key="1">
    <citation type="submission" date="2018-07" db="EMBL/GenBank/DDBJ databases">
        <title>Comparative genomics of catfishes provides insights into carnivory and benthic adaptation.</title>
        <authorList>
            <person name="Zhang Y."/>
            <person name="Wang D."/>
            <person name="Peng Z."/>
            <person name="Zheng S."/>
            <person name="Shao F."/>
            <person name="Tao W."/>
        </authorList>
    </citation>
    <scope>NUCLEOTIDE SEQUENCE</scope>
    <source>
        <strain evidence="15">Chongqing</strain>
    </source>
</reference>
<accession>A0AAD5AU70</accession>
<dbReference type="SMART" id="SM00033">
    <property type="entry name" value="CH"/>
    <property type="match status" value="1"/>
</dbReference>
<comment type="subcellular location">
    <subcellularLocation>
        <location evidence="1 13">Cytoplasm</location>
        <location evidence="1 13">Cytoskeleton</location>
        <location evidence="1 13">Spindle</location>
    </subcellularLocation>
    <subcellularLocation>
        <location evidence="13">Cytoplasm</location>
        <location evidence="13">Cytoskeleton</location>
    </subcellularLocation>
    <subcellularLocation>
        <location evidence="13">Cell junction</location>
        <location evidence="13">Gap junction</location>
    </subcellularLocation>
</comment>
<keyword evidence="11 13" id="KW-0131">Cell cycle</keyword>
<dbReference type="GO" id="GO:0051301">
    <property type="term" value="P:cell division"/>
    <property type="evidence" value="ECO:0007669"/>
    <property type="project" value="UniProtKB-UniRule"/>
</dbReference>
<dbReference type="SUPFAM" id="SSF47576">
    <property type="entry name" value="Calponin-homology domain, CH-domain"/>
    <property type="match status" value="1"/>
</dbReference>
<dbReference type="GO" id="GO:0005921">
    <property type="term" value="C:gap junction"/>
    <property type="evidence" value="ECO:0007669"/>
    <property type="project" value="UniProtKB-SubCell"/>
</dbReference>
<evidence type="ECO:0000313" key="16">
    <source>
        <dbReference type="Proteomes" id="UP001205998"/>
    </source>
</evidence>
<feature type="domain" description="Calponin-homology (CH)" evidence="14">
    <location>
        <begin position="1"/>
        <end position="103"/>
    </location>
</feature>
<dbReference type="FunFam" id="1.10.418.10:FF:000020">
    <property type="entry name" value="Cytospin-A isoform 1"/>
    <property type="match status" value="1"/>
</dbReference>
<comment type="similarity">
    <text evidence="2 13">Belongs to the cytospin-A family.</text>
</comment>
<dbReference type="EMBL" id="MU551610">
    <property type="protein sequence ID" value="KAI5622879.1"/>
    <property type="molecule type" value="Genomic_DNA"/>
</dbReference>
<comment type="subunit">
    <text evidence="3 13">May interact with both microtubules and actin cytoskeleton.</text>
</comment>
<protein>
    <recommendedName>
        <fullName evidence="4 13">Cytospin-A</fullName>
    </recommendedName>
</protein>
<dbReference type="PANTHER" id="PTHR23167">
    <property type="entry name" value="CALPONIN HOMOLOGY DOMAIN-CONTAINING PROTEIN DDB_G0272472-RELATED"/>
    <property type="match status" value="1"/>
</dbReference>
<keyword evidence="9" id="KW-0175">Coiled coil</keyword>
<keyword evidence="6 13" id="KW-0132">Cell division</keyword>
<evidence type="ECO:0000256" key="10">
    <source>
        <dbReference type="ARBA" id="ARBA00023212"/>
    </source>
</evidence>
<evidence type="ECO:0000256" key="9">
    <source>
        <dbReference type="ARBA" id="ARBA00023054"/>
    </source>
</evidence>
<proteinExistence type="inferred from homology"/>
<dbReference type="InterPro" id="IPR001715">
    <property type="entry name" value="CH_dom"/>
</dbReference>
<evidence type="ECO:0000256" key="1">
    <source>
        <dbReference type="ARBA" id="ARBA00004186"/>
    </source>
</evidence>
<keyword evidence="5 13" id="KW-0963">Cytoplasm</keyword>
<evidence type="ECO:0000256" key="2">
    <source>
        <dbReference type="ARBA" id="ARBA00009452"/>
    </source>
</evidence>
<evidence type="ECO:0000259" key="14">
    <source>
        <dbReference type="PROSITE" id="PS50021"/>
    </source>
</evidence>
<dbReference type="PROSITE" id="PS50021">
    <property type="entry name" value="CH"/>
    <property type="match status" value="1"/>
</dbReference>
<dbReference type="InterPro" id="IPR036872">
    <property type="entry name" value="CH_dom_sf"/>
</dbReference>
<feature type="non-terminal residue" evidence="15">
    <location>
        <position position="1"/>
    </location>
</feature>
<comment type="function">
    <text evidence="12 13">Involved in cytokinesis and spindle organization. May play a role in actin cytoskeleton organization and microtubule stabilization and hence required for proper cell adhesion and migration.</text>
</comment>
<evidence type="ECO:0000313" key="15">
    <source>
        <dbReference type="EMBL" id="KAI5622879.1"/>
    </source>
</evidence>
<dbReference type="Gene3D" id="1.10.418.10">
    <property type="entry name" value="Calponin-like domain"/>
    <property type="match status" value="1"/>
</dbReference>
<keyword evidence="10 13" id="KW-0206">Cytoskeleton</keyword>
<dbReference type="GO" id="GO:0005737">
    <property type="term" value="C:cytoplasm"/>
    <property type="evidence" value="ECO:0007669"/>
    <property type="project" value="UniProtKB-UniRule"/>
</dbReference>
<dbReference type="InterPro" id="IPR050540">
    <property type="entry name" value="F-actin_Monoox_Mical"/>
</dbReference>
<organism evidence="15 16">
    <name type="scientific">Silurus asotus</name>
    <name type="common">Amur catfish</name>
    <name type="synonym">Parasilurus asotus</name>
    <dbReference type="NCBI Taxonomy" id="30991"/>
    <lineage>
        <taxon>Eukaryota</taxon>
        <taxon>Metazoa</taxon>
        <taxon>Chordata</taxon>
        <taxon>Craniata</taxon>
        <taxon>Vertebrata</taxon>
        <taxon>Euteleostomi</taxon>
        <taxon>Actinopterygii</taxon>
        <taxon>Neopterygii</taxon>
        <taxon>Teleostei</taxon>
        <taxon>Ostariophysi</taxon>
        <taxon>Siluriformes</taxon>
        <taxon>Siluridae</taxon>
        <taxon>Silurus</taxon>
    </lineage>
</organism>
<comment type="caution">
    <text evidence="15">The sequence shown here is derived from an EMBL/GenBank/DDBJ whole genome shotgun (WGS) entry which is preliminary data.</text>
</comment>
<name>A0AAD5AU70_SILAS</name>
<evidence type="ECO:0000256" key="4">
    <source>
        <dbReference type="ARBA" id="ARBA00015657"/>
    </source>
</evidence>
<feature type="non-terminal residue" evidence="15">
    <location>
        <position position="104"/>
    </location>
</feature>
<dbReference type="Pfam" id="PF00307">
    <property type="entry name" value="CH"/>
    <property type="match status" value="1"/>
</dbReference>
<evidence type="ECO:0000256" key="5">
    <source>
        <dbReference type="ARBA" id="ARBA00022490"/>
    </source>
</evidence>
<dbReference type="AlphaFoldDB" id="A0AAD5AU70"/>
<evidence type="ECO:0000256" key="7">
    <source>
        <dbReference type="ARBA" id="ARBA00022868"/>
    </source>
</evidence>
<gene>
    <name evidence="15" type="ORF">C0J50_17757</name>
</gene>
<evidence type="ECO:0000256" key="8">
    <source>
        <dbReference type="ARBA" id="ARBA00022949"/>
    </source>
</evidence>
<keyword evidence="8 13" id="KW-0965">Cell junction</keyword>
<evidence type="ECO:0000256" key="3">
    <source>
        <dbReference type="ARBA" id="ARBA00011235"/>
    </source>
</evidence>
<keyword evidence="7 13" id="KW-0303">Gap junction</keyword>
<dbReference type="Proteomes" id="UP001205998">
    <property type="component" value="Unassembled WGS sequence"/>
</dbReference>
<evidence type="ECO:0000256" key="12">
    <source>
        <dbReference type="ARBA" id="ARBA00025131"/>
    </source>
</evidence>
<keyword evidence="16" id="KW-1185">Reference proteome</keyword>
<evidence type="ECO:0000256" key="6">
    <source>
        <dbReference type="ARBA" id="ARBA00022618"/>
    </source>
</evidence>
<sequence>RNSLLRWSQNRTSGYKNIEITNFSSSWMDGLAFCAVYHSYLPSHIPYSTLRPENKKENLLLAFQTGESVGITATLTADEMLKTEGPDWQRVLGYVESIYRHFEM</sequence>
<evidence type="ECO:0000256" key="13">
    <source>
        <dbReference type="RuleBase" id="RU367063"/>
    </source>
</evidence>
<dbReference type="GO" id="GO:0005819">
    <property type="term" value="C:spindle"/>
    <property type="evidence" value="ECO:0007669"/>
    <property type="project" value="UniProtKB-SubCell"/>
</dbReference>
<dbReference type="PANTHER" id="PTHR23167:SF18">
    <property type="entry name" value="CYTOSPIN-A"/>
    <property type="match status" value="1"/>
</dbReference>